<gene>
    <name evidence="1" type="ORF">IC621_23225</name>
</gene>
<sequence>MAAESTIEYMSLSFLAKQFAKDQIIIRAVKKEHVQALKRYIISGMETKQAFLPMLVANKSVDGKLQMIDGSTRVYAIHSLYNSLKTQSSHYEENQTKLAVYLENSSIGIQVFQGLSESECDQLYIDFNTRGKKVALSKLIEYDSRNLDNQITNRLIETNEMLRQAGIETEKRAIIRPTNKKFLSLSQLRQVVKIFMKGDQFASIKVSDKESLLMEEEYTELLNNWFYELFKWQTPKEAGNYHITMLASFPVISSIAYFVNDGMVNETFEKRMNQMVNRMQQLSQIDWSTSSHVWESFNGAYRNGIELYFLKNEPATIKQILKWLEKAAFKGVM</sequence>
<keyword evidence="2" id="KW-1185">Reference proteome</keyword>
<evidence type="ECO:0008006" key="3">
    <source>
        <dbReference type="Google" id="ProtNLM"/>
    </source>
</evidence>
<organism evidence="1 2">
    <name type="scientific">Metabacillus arenae</name>
    <dbReference type="NCBI Taxonomy" id="2771434"/>
    <lineage>
        <taxon>Bacteria</taxon>
        <taxon>Bacillati</taxon>
        <taxon>Bacillota</taxon>
        <taxon>Bacilli</taxon>
        <taxon>Bacillales</taxon>
        <taxon>Bacillaceae</taxon>
        <taxon>Metabacillus</taxon>
    </lineage>
</organism>
<dbReference type="RefSeq" id="WP_191161952.1">
    <property type="nucleotide sequence ID" value="NZ_JACXAI010000043.1"/>
</dbReference>
<dbReference type="Pfam" id="PF14072">
    <property type="entry name" value="DndB"/>
    <property type="match status" value="1"/>
</dbReference>
<evidence type="ECO:0000313" key="2">
    <source>
        <dbReference type="Proteomes" id="UP000626844"/>
    </source>
</evidence>
<dbReference type="Proteomes" id="UP000626844">
    <property type="component" value="Unassembled WGS sequence"/>
</dbReference>
<dbReference type="InterPro" id="IPR017642">
    <property type="entry name" value="DNA_S_mod_DndB"/>
</dbReference>
<comment type="caution">
    <text evidence="1">The sequence shown here is derived from an EMBL/GenBank/DDBJ whole genome shotgun (WGS) entry which is preliminary data.</text>
</comment>
<dbReference type="EMBL" id="JACXAI010000043">
    <property type="protein sequence ID" value="MBD1383115.1"/>
    <property type="molecule type" value="Genomic_DNA"/>
</dbReference>
<protein>
    <recommendedName>
        <fullName evidence="3">DGQHR domain-containing protein</fullName>
    </recommendedName>
</protein>
<dbReference type="AlphaFoldDB" id="A0A926NLW8"/>
<evidence type="ECO:0000313" key="1">
    <source>
        <dbReference type="EMBL" id="MBD1383115.1"/>
    </source>
</evidence>
<reference evidence="1" key="1">
    <citation type="submission" date="2020-09" db="EMBL/GenBank/DDBJ databases">
        <title>A novel bacterium of genus Bacillus, isolated from South China Sea.</title>
        <authorList>
            <person name="Huang H."/>
            <person name="Mo K."/>
            <person name="Hu Y."/>
        </authorList>
    </citation>
    <scope>NUCLEOTIDE SEQUENCE</scope>
    <source>
        <strain evidence="1">IB182487</strain>
    </source>
</reference>
<accession>A0A926NLW8</accession>
<name>A0A926NLW8_9BACI</name>
<proteinExistence type="predicted"/>